<feature type="domain" description="Methyltransferase" evidence="6">
    <location>
        <begin position="115"/>
        <end position="187"/>
    </location>
</feature>
<evidence type="ECO:0000259" key="7">
    <source>
        <dbReference type="Pfam" id="PF17827"/>
    </source>
</evidence>
<evidence type="ECO:0000256" key="2">
    <source>
        <dbReference type="ARBA" id="ARBA00022679"/>
    </source>
</evidence>
<evidence type="ECO:0000256" key="4">
    <source>
        <dbReference type="ARBA" id="ARBA00048391"/>
    </source>
</evidence>
<dbReference type="AlphaFoldDB" id="A0A2U3BF49"/>
<evidence type="ECO:0000313" key="9">
    <source>
        <dbReference type="Proteomes" id="UP000245362"/>
    </source>
</evidence>
<comment type="similarity">
    <text evidence="5">Belongs to the protein N5-glutamine methyltransferase family. PrmC subfamily.</text>
</comment>
<dbReference type="InterPro" id="IPR050320">
    <property type="entry name" value="N5-glutamine_MTase"/>
</dbReference>
<gene>
    <name evidence="5 8" type="primary">prmC</name>
    <name evidence="8" type="ORF">DI392_02455</name>
</gene>
<dbReference type="Gene3D" id="3.40.50.150">
    <property type="entry name" value="Vaccinia Virus protein VP39"/>
    <property type="match status" value="1"/>
</dbReference>
<evidence type="ECO:0000256" key="3">
    <source>
        <dbReference type="ARBA" id="ARBA00022691"/>
    </source>
</evidence>
<dbReference type="PANTHER" id="PTHR18895">
    <property type="entry name" value="HEMK METHYLTRANSFERASE"/>
    <property type="match status" value="1"/>
</dbReference>
<comment type="catalytic activity">
    <reaction evidence="4 5">
        <text>L-glutaminyl-[peptide chain release factor] + S-adenosyl-L-methionine = N(5)-methyl-L-glutaminyl-[peptide chain release factor] + S-adenosyl-L-homocysteine + H(+)</text>
        <dbReference type="Rhea" id="RHEA:42896"/>
        <dbReference type="Rhea" id="RHEA-COMP:10271"/>
        <dbReference type="Rhea" id="RHEA-COMP:10272"/>
        <dbReference type="ChEBI" id="CHEBI:15378"/>
        <dbReference type="ChEBI" id="CHEBI:30011"/>
        <dbReference type="ChEBI" id="CHEBI:57856"/>
        <dbReference type="ChEBI" id="CHEBI:59789"/>
        <dbReference type="ChEBI" id="CHEBI:61891"/>
        <dbReference type="EC" id="2.1.1.297"/>
    </reaction>
</comment>
<sequence>MPCIEDALKAAITELQSSGSESPSLDAAVLLCHVLDKPRSYLLTWPDRLLTAEQYQAFQAVLARRTAGEPVAYITGEREFWSLPLKVSPSTLIPRPDTERLVELALDKAPSVPASILDLGTGTGAIALALASELPDCQVVGVDIRTEARQLATENAQNLHLTNTRFLNGSWFDPIEGGTKFALIVSNPPYIDKHDPHLSQGDVRFEPVSALVAEEKGLADIRHIATLARGYLQQSGWLLFEHGYEQGEAVRELMKELGYQHVTTEQDYAGNDRVTLGQLK</sequence>
<organism evidence="8 9">
    <name type="scientific">Vibrio albus</name>
    <dbReference type="NCBI Taxonomy" id="2200953"/>
    <lineage>
        <taxon>Bacteria</taxon>
        <taxon>Pseudomonadati</taxon>
        <taxon>Pseudomonadota</taxon>
        <taxon>Gammaproteobacteria</taxon>
        <taxon>Vibrionales</taxon>
        <taxon>Vibrionaceae</taxon>
        <taxon>Vibrio</taxon>
    </lineage>
</organism>
<accession>A0A2U3BF49</accession>
<keyword evidence="3 5" id="KW-0949">S-adenosyl-L-methionine</keyword>
<evidence type="ECO:0000313" key="8">
    <source>
        <dbReference type="EMBL" id="PWI35390.1"/>
    </source>
</evidence>
<dbReference type="PANTHER" id="PTHR18895:SF74">
    <property type="entry name" value="MTRF1L RELEASE FACTOR GLUTAMINE METHYLTRANSFERASE"/>
    <property type="match status" value="1"/>
</dbReference>
<dbReference type="InterPro" id="IPR019874">
    <property type="entry name" value="RF_methyltr_PrmC"/>
</dbReference>
<dbReference type="InterPro" id="IPR025714">
    <property type="entry name" value="Methyltranfer_dom"/>
</dbReference>
<evidence type="ECO:0000259" key="6">
    <source>
        <dbReference type="Pfam" id="PF13847"/>
    </source>
</evidence>
<dbReference type="InterPro" id="IPR002052">
    <property type="entry name" value="DNA_methylase_N6_adenine_CS"/>
</dbReference>
<dbReference type="Gene3D" id="1.10.8.10">
    <property type="entry name" value="DNA helicase RuvA subunit, C-terminal domain"/>
    <property type="match status" value="1"/>
</dbReference>
<feature type="binding site" evidence="5">
    <location>
        <begin position="187"/>
        <end position="190"/>
    </location>
    <ligand>
        <name>substrate</name>
    </ligand>
</feature>
<dbReference type="CDD" id="cd02440">
    <property type="entry name" value="AdoMet_MTases"/>
    <property type="match status" value="1"/>
</dbReference>
<dbReference type="InterPro" id="IPR029063">
    <property type="entry name" value="SAM-dependent_MTases_sf"/>
</dbReference>
<feature type="binding site" evidence="5">
    <location>
        <begin position="120"/>
        <end position="124"/>
    </location>
    <ligand>
        <name>S-adenosyl-L-methionine</name>
        <dbReference type="ChEBI" id="CHEBI:59789"/>
    </ligand>
</feature>
<evidence type="ECO:0000256" key="5">
    <source>
        <dbReference type="HAMAP-Rule" id="MF_02126"/>
    </source>
</evidence>
<reference evidence="8 9" key="1">
    <citation type="submission" date="2018-05" db="EMBL/GenBank/DDBJ databases">
        <title>Vibrio limimaris sp. nov., isolated from marine sediment.</title>
        <authorList>
            <person name="Li C.-M."/>
        </authorList>
    </citation>
    <scope>NUCLEOTIDE SEQUENCE [LARGE SCALE GENOMIC DNA]</scope>
    <source>
        <strain evidence="8 9">E4404</strain>
    </source>
</reference>
<feature type="binding site" evidence="5">
    <location>
        <position position="143"/>
    </location>
    <ligand>
        <name>S-adenosyl-L-methionine</name>
        <dbReference type="ChEBI" id="CHEBI:59789"/>
    </ligand>
</feature>
<keyword evidence="1 5" id="KW-0489">Methyltransferase</keyword>
<dbReference type="NCBIfam" id="TIGR00536">
    <property type="entry name" value="hemK_fam"/>
    <property type="match status" value="1"/>
</dbReference>
<dbReference type="Proteomes" id="UP000245362">
    <property type="component" value="Unassembled WGS sequence"/>
</dbReference>
<dbReference type="GO" id="GO:0102559">
    <property type="term" value="F:peptide chain release factor N(5)-glutamine methyltransferase activity"/>
    <property type="evidence" value="ECO:0007669"/>
    <property type="project" value="UniProtKB-EC"/>
</dbReference>
<dbReference type="InterPro" id="IPR004556">
    <property type="entry name" value="HemK-like"/>
</dbReference>
<dbReference type="InterPro" id="IPR040758">
    <property type="entry name" value="PrmC_N"/>
</dbReference>
<evidence type="ECO:0000256" key="1">
    <source>
        <dbReference type="ARBA" id="ARBA00022603"/>
    </source>
</evidence>
<dbReference type="FunFam" id="1.10.8.10:FF:000032">
    <property type="entry name" value="Release factor glutamine methyltransferase"/>
    <property type="match status" value="1"/>
</dbReference>
<name>A0A2U3BF49_9VIBR</name>
<dbReference type="SUPFAM" id="SSF53335">
    <property type="entry name" value="S-adenosyl-L-methionine-dependent methyltransferases"/>
    <property type="match status" value="1"/>
</dbReference>
<keyword evidence="2 5" id="KW-0808">Transferase</keyword>
<dbReference type="Pfam" id="PF17827">
    <property type="entry name" value="PrmC_N"/>
    <property type="match status" value="1"/>
</dbReference>
<proteinExistence type="inferred from homology"/>
<feature type="domain" description="Release factor glutamine methyltransferase N-terminal" evidence="7">
    <location>
        <begin position="6"/>
        <end position="76"/>
    </location>
</feature>
<comment type="function">
    <text evidence="5">Methylates the class 1 translation termination release factors RF1/PrfA and RF2/PrfB on the glutamine residue of the universally conserved GGQ motif.</text>
</comment>
<protein>
    <recommendedName>
        <fullName evidence="5">Release factor glutamine methyltransferase</fullName>
        <shortName evidence="5">RF MTase</shortName>
        <ecNumber evidence="5">2.1.1.297</ecNumber>
    </recommendedName>
    <alternativeName>
        <fullName evidence="5">N5-glutamine methyltransferase PrmC</fullName>
    </alternativeName>
    <alternativeName>
        <fullName evidence="5">Protein-(glutamine-N5) MTase PrmC</fullName>
    </alternativeName>
    <alternativeName>
        <fullName evidence="5">Protein-glutamine N-methyltransferase PrmC</fullName>
    </alternativeName>
</protein>
<feature type="binding site" evidence="5">
    <location>
        <position position="187"/>
    </location>
    <ligand>
        <name>S-adenosyl-L-methionine</name>
        <dbReference type="ChEBI" id="CHEBI:59789"/>
    </ligand>
</feature>
<keyword evidence="9" id="KW-1185">Reference proteome</keyword>
<dbReference type="FunFam" id="3.40.50.150:FF:000053">
    <property type="entry name" value="Release factor glutamine methyltransferase"/>
    <property type="match status" value="1"/>
</dbReference>
<comment type="caution">
    <text evidence="8">The sequence shown here is derived from an EMBL/GenBank/DDBJ whole genome shotgun (WGS) entry which is preliminary data.</text>
</comment>
<dbReference type="EC" id="2.1.1.297" evidence="5"/>
<dbReference type="EMBL" id="QFWT01000001">
    <property type="protein sequence ID" value="PWI35390.1"/>
    <property type="molecule type" value="Genomic_DNA"/>
</dbReference>
<dbReference type="GO" id="GO:0032259">
    <property type="term" value="P:methylation"/>
    <property type="evidence" value="ECO:0007669"/>
    <property type="project" value="UniProtKB-KW"/>
</dbReference>
<feature type="binding site" evidence="5">
    <location>
        <position position="171"/>
    </location>
    <ligand>
        <name>S-adenosyl-L-methionine</name>
        <dbReference type="ChEBI" id="CHEBI:59789"/>
    </ligand>
</feature>
<dbReference type="NCBIfam" id="TIGR03534">
    <property type="entry name" value="RF_mod_PrmC"/>
    <property type="match status" value="1"/>
</dbReference>
<dbReference type="OrthoDB" id="9800643at2"/>
<dbReference type="HAMAP" id="MF_02126">
    <property type="entry name" value="RF_methyltr_PrmC"/>
    <property type="match status" value="1"/>
</dbReference>
<dbReference type="PROSITE" id="PS00092">
    <property type="entry name" value="N6_MTASE"/>
    <property type="match status" value="1"/>
</dbReference>
<dbReference type="GO" id="GO:0003676">
    <property type="term" value="F:nucleic acid binding"/>
    <property type="evidence" value="ECO:0007669"/>
    <property type="project" value="InterPro"/>
</dbReference>
<dbReference type="Pfam" id="PF13847">
    <property type="entry name" value="Methyltransf_31"/>
    <property type="match status" value="1"/>
</dbReference>